<proteinExistence type="predicted"/>
<accession>A0ABV6J351</accession>
<evidence type="ECO:0000313" key="1">
    <source>
        <dbReference type="EMBL" id="MFC0390312.1"/>
    </source>
</evidence>
<dbReference type="RefSeq" id="WP_204819203.1">
    <property type="nucleotide sequence ID" value="NZ_JANHOF010000003.1"/>
</dbReference>
<evidence type="ECO:0008006" key="3">
    <source>
        <dbReference type="Google" id="ProtNLM"/>
    </source>
</evidence>
<name>A0ABV6J351_9BACL</name>
<keyword evidence="2" id="KW-1185">Reference proteome</keyword>
<organism evidence="1 2">
    <name type="scientific">Paenibacillus mendelii</name>
    <dbReference type="NCBI Taxonomy" id="206163"/>
    <lineage>
        <taxon>Bacteria</taxon>
        <taxon>Bacillati</taxon>
        <taxon>Bacillota</taxon>
        <taxon>Bacilli</taxon>
        <taxon>Bacillales</taxon>
        <taxon>Paenibacillaceae</taxon>
        <taxon>Paenibacillus</taxon>
    </lineage>
</organism>
<protein>
    <recommendedName>
        <fullName evidence="3">Lipoprotein</fullName>
    </recommendedName>
</protein>
<gene>
    <name evidence="1" type="ORF">ACFFJ8_02865</name>
</gene>
<dbReference type="EMBL" id="JBHLVF010000006">
    <property type="protein sequence ID" value="MFC0390312.1"/>
    <property type="molecule type" value="Genomic_DNA"/>
</dbReference>
<reference evidence="1 2" key="1">
    <citation type="submission" date="2024-09" db="EMBL/GenBank/DDBJ databases">
        <authorList>
            <person name="Sun Q."/>
            <person name="Mori K."/>
        </authorList>
    </citation>
    <scope>NUCLEOTIDE SEQUENCE [LARGE SCALE GENOMIC DNA]</scope>
    <source>
        <strain evidence="1 2">CCM 4839</strain>
    </source>
</reference>
<sequence>MLLRWRVGILLLLLAAAAVVGFILYQDITSNDDIDSSPTVVAAIEKQRGPGHVSYMIHEHAVPDGQVAFFIRNMPSDGIHIGAEYIKKTPNGWKWGYGGEFGRSNYELGLTDTEARREMFEPMYFSSTEGTEFDSPFPMVFGIVIHPDIRRMTAKDYLTGLEKQAELIEVERNFKLFYVFLDRNQGTKFDITGYTADGSVLHKETIQDEADQQSHR</sequence>
<comment type="caution">
    <text evidence="1">The sequence shown here is derived from an EMBL/GenBank/DDBJ whole genome shotgun (WGS) entry which is preliminary data.</text>
</comment>
<evidence type="ECO:0000313" key="2">
    <source>
        <dbReference type="Proteomes" id="UP001589818"/>
    </source>
</evidence>
<dbReference type="Proteomes" id="UP001589818">
    <property type="component" value="Unassembled WGS sequence"/>
</dbReference>